<dbReference type="AlphaFoldDB" id="A0A2V5KCK0"/>
<evidence type="ECO:0000313" key="2">
    <source>
        <dbReference type="EMBL" id="PYI57331.1"/>
    </source>
</evidence>
<dbReference type="Proteomes" id="UP000247476">
    <property type="component" value="Unassembled WGS sequence"/>
</dbReference>
<sequence length="221" mass="25432">MTIFLFLLFSALEWLALIVLTFAMFRFELKGYKWQLLFSSVLLALISYFVFDVLNLRVLATFLQPPIVFIFLWQMFRVQYFYAALMTVYGYLGYLFLQLLLYLIAQSIGVSLDEMIPNTLYAYITQSISVGATGLLAWFLFRYRIGYIFVPFSEYANVIIKGINFRLLVLILIGYAVISFSNYLVFSKGVPVFLLMAMSVILGLLLYLAQKKDDAGDRSIG</sequence>
<keyword evidence="1" id="KW-0472">Membrane</keyword>
<organism evidence="2 3">
    <name type="scientific">Paenibacillus flagellatus</name>
    <dbReference type="NCBI Taxonomy" id="2211139"/>
    <lineage>
        <taxon>Bacteria</taxon>
        <taxon>Bacillati</taxon>
        <taxon>Bacillota</taxon>
        <taxon>Bacilli</taxon>
        <taxon>Bacillales</taxon>
        <taxon>Paenibacillaceae</taxon>
        <taxon>Paenibacillus</taxon>
    </lineage>
</organism>
<name>A0A2V5KCK0_9BACL</name>
<keyword evidence="3" id="KW-1185">Reference proteome</keyword>
<protein>
    <submittedName>
        <fullName evidence="2">Uncharacterized protein</fullName>
    </submittedName>
</protein>
<evidence type="ECO:0000313" key="3">
    <source>
        <dbReference type="Proteomes" id="UP000247476"/>
    </source>
</evidence>
<comment type="caution">
    <text evidence="2">The sequence shown here is derived from an EMBL/GenBank/DDBJ whole genome shotgun (WGS) entry which is preliminary data.</text>
</comment>
<accession>A0A2V5KCK0</accession>
<reference evidence="2 3" key="1">
    <citation type="submission" date="2018-05" db="EMBL/GenBank/DDBJ databases">
        <title>Paenibacillus flagellatus sp. nov., isolated from selenium mineral soil.</title>
        <authorList>
            <person name="Dai X."/>
        </authorList>
    </citation>
    <scope>NUCLEOTIDE SEQUENCE [LARGE SCALE GENOMIC DNA]</scope>
    <source>
        <strain evidence="2 3">DXL2</strain>
    </source>
</reference>
<keyword evidence="1" id="KW-0812">Transmembrane</keyword>
<dbReference type="RefSeq" id="WP_110838370.1">
    <property type="nucleotide sequence ID" value="NZ_QJVJ01000001.1"/>
</dbReference>
<dbReference type="EMBL" id="QJVJ01000001">
    <property type="protein sequence ID" value="PYI57331.1"/>
    <property type="molecule type" value="Genomic_DNA"/>
</dbReference>
<dbReference type="OrthoDB" id="2615679at2"/>
<keyword evidence="1" id="KW-1133">Transmembrane helix</keyword>
<feature type="transmembrane region" description="Helical" evidence="1">
    <location>
        <begin position="192"/>
        <end position="209"/>
    </location>
</feature>
<gene>
    <name evidence="2" type="ORF">DLM86_02510</name>
</gene>
<feature type="transmembrane region" description="Helical" evidence="1">
    <location>
        <begin position="6"/>
        <end position="27"/>
    </location>
</feature>
<feature type="transmembrane region" description="Helical" evidence="1">
    <location>
        <begin position="34"/>
        <end position="51"/>
    </location>
</feature>
<feature type="transmembrane region" description="Helical" evidence="1">
    <location>
        <begin position="120"/>
        <end position="141"/>
    </location>
</feature>
<feature type="transmembrane region" description="Helical" evidence="1">
    <location>
        <begin position="167"/>
        <end position="186"/>
    </location>
</feature>
<evidence type="ECO:0000256" key="1">
    <source>
        <dbReference type="SAM" id="Phobius"/>
    </source>
</evidence>
<proteinExistence type="predicted"/>
<feature type="transmembrane region" description="Helical" evidence="1">
    <location>
        <begin position="88"/>
        <end position="108"/>
    </location>
</feature>